<evidence type="ECO:0000313" key="3">
    <source>
        <dbReference type="Proteomes" id="UP001153269"/>
    </source>
</evidence>
<evidence type="ECO:0000313" key="2">
    <source>
        <dbReference type="EMBL" id="CAB1425915.1"/>
    </source>
</evidence>
<gene>
    <name evidence="2" type="ORF">PLEPLA_LOCUS13849</name>
</gene>
<reference evidence="2" key="1">
    <citation type="submission" date="2020-03" db="EMBL/GenBank/DDBJ databases">
        <authorList>
            <person name="Weist P."/>
        </authorList>
    </citation>
    <scope>NUCLEOTIDE SEQUENCE</scope>
</reference>
<sequence>MKKEKGKTRGEERKKTRVIFLGPLVLNVVADQSSSSAVCPLVARPHTTAEGIFGMTVAPGEAKNTGRGTEWVMGYRGEALGVGDEGLHGASVGSSPGRQLESLSPPGLWRSTLLPQP</sequence>
<dbReference type="EMBL" id="CADEAL010000846">
    <property type="protein sequence ID" value="CAB1425915.1"/>
    <property type="molecule type" value="Genomic_DNA"/>
</dbReference>
<name>A0A9N7U6X1_PLEPL</name>
<protein>
    <submittedName>
        <fullName evidence="2">Uncharacterized protein</fullName>
    </submittedName>
</protein>
<organism evidence="2 3">
    <name type="scientific">Pleuronectes platessa</name>
    <name type="common">European plaice</name>
    <dbReference type="NCBI Taxonomy" id="8262"/>
    <lineage>
        <taxon>Eukaryota</taxon>
        <taxon>Metazoa</taxon>
        <taxon>Chordata</taxon>
        <taxon>Craniata</taxon>
        <taxon>Vertebrata</taxon>
        <taxon>Euteleostomi</taxon>
        <taxon>Actinopterygii</taxon>
        <taxon>Neopterygii</taxon>
        <taxon>Teleostei</taxon>
        <taxon>Neoteleostei</taxon>
        <taxon>Acanthomorphata</taxon>
        <taxon>Carangaria</taxon>
        <taxon>Pleuronectiformes</taxon>
        <taxon>Pleuronectoidei</taxon>
        <taxon>Pleuronectidae</taxon>
        <taxon>Pleuronectes</taxon>
    </lineage>
</organism>
<comment type="caution">
    <text evidence="2">The sequence shown here is derived from an EMBL/GenBank/DDBJ whole genome shotgun (WGS) entry which is preliminary data.</text>
</comment>
<proteinExistence type="predicted"/>
<feature type="region of interest" description="Disordered" evidence="1">
    <location>
        <begin position="84"/>
        <end position="117"/>
    </location>
</feature>
<accession>A0A9N7U6X1</accession>
<keyword evidence="3" id="KW-1185">Reference proteome</keyword>
<evidence type="ECO:0000256" key="1">
    <source>
        <dbReference type="SAM" id="MobiDB-lite"/>
    </source>
</evidence>
<dbReference type="AlphaFoldDB" id="A0A9N7U6X1"/>
<dbReference type="Proteomes" id="UP001153269">
    <property type="component" value="Unassembled WGS sequence"/>
</dbReference>